<reference evidence="2" key="1">
    <citation type="journal article" date="2019" name="bioRxiv">
        <title>The Genome of the Zebra Mussel, Dreissena polymorpha: A Resource for Invasive Species Research.</title>
        <authorList>
            <person name="McCartney M.A."/>
            <person name="Auch B."/>
            <person name="Kono T."/>
            <person name="Mallez S."/>
            <person name="Zhang Y."/>
            <person name="Obille A."/>
            <person name="Becker A."/>
            <person name="Abrahante J.E."/>
            <person name="Garbe J."/>
            <person name="Badalamenti J.P."/>
            <person name="Herman A."/>
            <person name="Mangelson H."/>
            <person name="Liachko I."/>
            <person name="Sullivan S."/>
            <person name="Sone E.D."/>
            <person name="Koren S."/>
            <person name="Silverstein K.A.T."/>
            <person name="Beckman K.B."/>
            <person name="Gohl D.M."/>
        </authorList>
    </citation>
    <scope>NUCLEOTIDE SEQUENCE</scope>
    <source>
        <strain evidence="2">Duluth1</strain>
        <tissue evidence="2">Whole animal</tissue>
    </source>
</reference>
<dbReference type="SUPFAM" id="SSF54928">
    <property type="entry name" value="RNA-binding domain, RBD"/>
    <property type="match status" value="2"/>
</dbReference>
<keyword evidence="3" id="KW-1185">Reference proteome</keyword>
<name>A0A9D4GM99_DREPO</name>
<dbReference type="Pfam" id="PF23085">
    <property type="entry name" value="RRM_PARP14_3"/>
    <property type="match status" value="2"/>
</dbReference>
<dbReference type="InterPro" id="IPR035979">
    <property type="entry name" value="RBD_domain_sf"/>
</dbReference>
<dbReference type="GO" id="GO:0003723">
    <property type="term" value="F:RNA binding"/>
    <property type="evidence" value="ECO:0007669"/>
    <property type="project" value="InterPro"/>
</dbReference>
<feature type="domain" description="RRM" evidence="1">
    <location>
        <begin position="590"/>
        <end position="656"/>
    </location>
</feature>
<gene>
    <name evidence="2" type="ORF">DPMN_119643</name>
</gene>
<dbReference type="CDD" id="cd00590">
    <property type="entry name" value="RRM_SF"/>
    <property type="match status" value="1"/>
</dbReference>
<comment type="caution">
    <text evidence="2">The sequence shown here is derived from an EMBL/GenBank/DDBJ whole genome shotgun (WGS) entry which is preliminary data.</text>
</comment>
<dbReference type="InterPro" id="IPR012677">
    <property type="entry name" value="Nucleotide-bd_a/b_plait_sf"/>
</dbReference>
<feature type="non-terminal residue" evidence="2">
    <location>
        <position position="1"/>
    </location>
</feature>
<dbReference type="Proteomes" id="UP000828390">
    <property type="component" value="Unassembled WGS sequence"/>
</dbReference>
<dbReference type="Gene3D" id="3.30.70.330">
    <property type="match status" value="3"/>
</dbReference>
<organism evidence="2 3">
    <name type="scientific">Dreissena polymorpha</name>
    <name type="common">Zebra mussel</name>
    <name type="synonym">Mytilus polymorpha</name>
    <dbReference type="NCBI Taxonomy" id="45954"/>
    <lineage>
        <taxon>Eukaryota</taxon>
        <taxon>Metazoa</taxon>
        <taxon>Spiralia</taxon>
        <taxon>Lophotrochozoa</taxon>
        <taxon>Mollusca</taxon>
        <taxon>Bivalvia</taxon>
        <taxon>Autobranchia</taxon>
        <taxon>Heteroconchia</taxon>
        <taxon>Euheterodonta</taxon>
        <taxon>Imparidentia</taxon>
        <taxon>Neoheterodontei</taxon>
        <taxon>Myida</taxon>
        <taxon>Dreissenoidea</taxon>
        <taxon>Dreissenidae</taxon>
        <taxon>Dreissena</taxon>
    </lineage>
</organism>
<evidence type="ECO:0000313" key="3">
    <source>
        <dbReference type="Proteomes" id="UP000828390"/>
    </source>
</evidence>
<feature type="domain" description="RRM" evidence="1">
    <location>
        <begin position="285"/>
        <end position="352"/>
    </location>
</feature>
<evidence type="ECO:0000313" key="2">
    <source>
        <dbReference type="EMBL" id="KAH3818054.1"/>
    </source>
</evidence>
<dbReference type="EMBL" id="JAIWYP010000005">
    <property type="protein sequence ID" value="KAH3818054.1"/>
    <property type="molecule type" value="Genomic_DNA"/>
</dbReference>
<dbReference type="InterPro" id="IPR000504">
    <property type="entry name" value="RRM_dom"/>
</dbReference>
<dbReference type="AlphaFoldDB" id="A0A9D4GM99"/>
<dbReference type="SMART" id="SM00360">
    <property type="entry name" value="RRM"/>
    <property type="match status" value="3"/>
</dbReference>
<proteinExistence type="predicted"/>
<reference evidence="2" key="2">
    <citation type="submission" date="2020-11" db="EMBL/GenBank/DDBJ databases">
        <authorList>
            <person name="McCartney M.A."/>
            <person name="Auch B."/>
            <person name="Kono T."/>
            <person name="Mallez S."/>
            <person name="Becker A."/>
            <person name="Gohl D.M."/>
            <person name="Silverstein K.A.T."/>
            <person name="Koren S."/>
            <person name="Bechman K.B."/>
            <person name="Herman A."/>
            <person name="Abrahante J.E."/>
            <person name="Garbe J."/>
        </authorList>
    </citation>
    <scope>NUCLEOTIDE SEQUENCE</scope>
    <source>
        <strain evidence="2">Duluth1</strain>
        <tissue evidence="2">Whole animal</tissue>
    </source>
</reference>
<protein>
    <recommendedName>
        <fullName evidence="1">RRM domain-containing protein</fullName>
    </recommendedName>
</protein>
<evidence type="ECO:0000259" key="1">
    <source>
        <dbReference type="SMART" id="SM00360"/>
    </source>
</evidence>
<accession>A0A9D4GM99</accession>
<sequence>LAVVNQLFEKSLQSPTPITVQVPDSKLVVNVNISQGETLVSDVLVKSMNGVRQGVPITVLQQRLQTVVDELFKGGVDLIDVKNECMALYIRFANFNSWLEFLSKYLTGIIAKAFLPVQEHLRTYLGFEDLELKVDVYEEDFEKCVQSILYQLAPTMLTVCGQDGERNDKTHTIDQLSLYVSPGRPVESYVTQGYVLTDEDLTYPNKLLIRGIPLYNTEIHIAKYMLATTGYIMEQGSMTFHTRDPTVALATFKENIDINKVIRTCTARPLDNAELLFSPVPMTRNVYITHLPADLDTETIKSYFDSQSKNSVLEVNMKEDRVSCIVIFRNTAIVDILLRLTHTIAGRHIEVYRYFPCIERSETAILTSAVYEQTTVCVSRPRNEEMDVLDSQNYAGFLGDEDFIFKREIQCVHLEYFLPYHLDLLNNHDVGDYRSIQLNINGYRRLNVTEFIHFLKYETEHSHIALDKIYFCTSKPELLQSLTEAIQQKNCDQPTSLAQVESSSATTYSDKLLVTGLSKETQETDMEQFLCRHTGHKLKTGSMLFHATRTDTAMVTFDNAFEYQSIVDKCKSHKLHGCELRFSKVQVEYCVILSKLKETVNEEMILSYFNRNGPIVHKVDVKQRKGRCLVFFDKETDANEALCTEHNFGGQTVTVHRYFTSIERSEPDIISCKRIHGLTVCVSHGNWSEMRFDKIEKHSFKGITVTNYGLQYFHAQCFWKPSLNIEKVINLAAKGPFKSIGFILDEADVDESIERIISWITRPNYKLLSLKQCLDKVYFCCTEKYVLERLHFVLSNLVGDWSSSDDDLTNPWFFRKGVKSTHYEKSQLSTSRIPVTPESKGLLKKRSISDKADSKFAVHTATKLERAKETDQPQEIIKLRDSVNLIL</sequence>
<feature type="domain" description="RRM" evidence="1">
    <location>
        <begin position="511"/>
        <end position="583"/>
    </location>
</feature>